<keyword evidence="4 12" id="KW-0894">Sodium channel</keyword>
<keyword evidence="11 12" id="KW-0407">Ion channel</keyword>
<sequence>MSSPTAIDIQIDSTKSLKFPSVQFCSFENDYVVDMLRDQAKYDFVACFAPFFKIWDLERDIDYSKVWSSQNESRVLEKLELKNIEPDDVKVSTSLTILGQCTKVETNGIFQGQKTNFEIVGKLLSRKLCDPSLAFSSIMEKTDFAIVAPLFSGLVYDYTLELPFFDSSIKLPHCNSTDKQTAKDSYFIAFATLLIPNVNVKCKCLPTYSQNAISTFPYIIETKDPRLIFKADQMEVSLNQRLVYDEIKLLADIGGNLNLFMGLSLLSITDIILRILQWMSKSSKKNNLDRMENLILKTYFSCKRKYNTANKKGKDQIVYTWTVILFLCVALAIFMIQERASYYFKLPTRNFVKLTYLSNVTFPSITLCGETRRISHFKKKYVKDNITNWCDVELLDLYLTKKKMTLDYLWKSTKLDPVIDYIIILQVPTGYSSFIVYTTLSHIDVLNPNISVISTPLAGELPIYECPNADYK</sequence>
<keyword evidence="5 12" id="KW-0812">Transmembrane</keyword>
<reference evidence="14" key="2">
    <citation type="submission" date="2015-02" db="UniProtKB">
        <authorList>
            <consortium name="EnsemblMetazoa"/>
        </authorList>
    </citation>
    <scope>IDENTIFICATION</scope>
</reference>
<evidence type="ECO:0000313" key="14">
    <source>
        <dbReference type="EnsemblMetazoa" id="SMAR011734-PA"/>
    </source>
</evidence>
<evidence type="ECO:0000256" key="13">
    <source>
        <dbReference type="SAM" id="Phobius"/>
    </source>
</evidence>
<evidence type="ECO:0000256" key="2">
    <source>
        <dbReference type="ARBA" id="ARBA00007193"/>
    </source>
</evidence>
<keyword evidence="7" id="KW-0915">Sodium</keyword>
<evidence type="ECO:0000256" key="5">
    <source>
        <dbReference type="ARBA" id="ARBA00022692"/>
    </source>
</evidence>
<keyword evidence="8 12" id="KW-0406">Ion transport</keyword>
<keyword evidence="10 12" id="KW-0739">Sodium transport</keyword>
<evidence type="ECO:0000256" key="10">
    <source>
        <dbReference type="ARBA" id="ARBA00023201"/>
    </source>
</evidence>
<dbReference type="HOGENOM" id="CLU_698932_0_0_1"/>
<evidence type="ECO:0000256" key="1">
    <source>
        <dbReference type="ARBA" id="ARBA00004141"/>
    </source>
</evidence>
<dbReference type="Pfam" id="PF00858">
    <property type="entry name" value="ASC"/>
    <property type="match status" value="2"/>
</dbReference>
<evidence type="ECO:0000256" key="12">
    <source>
        <dbReference type="RuleBase" id="RU000679"/>
    </source>
</evidence>
<comment type="subcellular location">
    <subcellularLocation>
        <location evidence="1">Membrane</location>
        <topology evidence="1">Multi-pass membrane protein</topology>
    </subcellularLocation>
</comment>
<keyword evidence="15" id="KW-1185">Reference proteome</keyword>
<keyword evidence="9 13" id="KW-0472">Membrane</keyword>
<evidence type="ECO:0000256" key="3">
    <source>
        <dbReference type="ARBA" id="ARBA00022448"/>
    </source>
</evidence>
<evidence type="ECO:0000256" key="9">
    <source>
        <dbReference type="ARBA" id="ARBA00023136"/>
    </source>
</evidence>
<dbReference type="AlphaFoldDB" id="T1JD59"/>
<keyword evidence="3 12" id="KW-0813">Transport</keyword>
<dbReference type="InterPro" id="IPR001873">
    <property type="entry name" value="ENaC"/>
</dbReference>
<dbReference type="Gene3D" id="1.10.287.770">
    <property type="entry name" value="YojJ-like"/>
    <property type="match status" value="1"/>
</dbReference>
<keyword evidence="6 13" id="KW-1133">Transmembrane helix</keyword>
<evidence type="ECO:0000256" key="6">
    <source>
        <dbReference type="ARBA" id="ARBA00022989"/>
    </source>
</evidence>
<protein>
    <submittedName>
        <fullName evidence="14">Uncharacterized protein</fullName>
    </submittedName>
</protein>
<dbReference type="Proteomes" id="UP000014500">
    <property type="component" value="Unassembled WGS sequence"/>
</dbReference>
<evidence type="ECO:0000256" key="8">
    <source>
        <dbReference type="ARBA" id="ARBA00023065"/>
    </source>
</evidence>
<comment type="similarity">
    <text evidence="2 12">Belongs to the amiloride-sensitive sodium channel (TC 1.A.6) family.</text>
</comment>
<dbReference type="EnsemblMetazoa" id="SMAR011734-RA">
    <property type="protein sequence ID" value="SMAR011734-PA"/>
    <property type="gene ID" value="SMAR011734"/>
</dbReference>
<dbReference type="PANTHER" id="PTHR11690:SF248">
    <property type="entry name" value="PICKPOCKET 17, ISOFORM A"/>
    <property type="match status" value="1"/>
</dbReference>
<feature type="transmembrane region" description="Helical" evidence="13">
    <location>
        <begin position="257"/>
        <end position="276"/>
    </location>
</feature>
<evidence type="ECO:0000256" key="7">
    <source>
        <dbReference type="ARBA" id="ARBA00023053"/>
    </source>
</evidence>
<evidence type="ECO:0000313" key="15">
    <source>
        <dbReference type="Proteomes" id="UP000014500"/>
    </source>
</evidence>
<accession>T1JD59</accession>
<feature type="transmembrane region" description="Helical" evidence="13">
    <location>
        <begin position="317"/>
        <end position="336"/>
    </location>
</feature>
<dbReference type="GO" id="GO:0005886">
    <property type="term" value="C:plasma membrane"/>
    <property type="evidence" value="ECO:0007669"/>
    <property type="project" value="TreeGrafter"/>
</dbReference>
<dbReference type="EMBL" id="JH432097">
    <property type="status" value="NOT_ANNOTATED_CDS"/>
    <property type="molecule type" value="Genomic_DNA"/>
</dbReference>
<dbReference type="GO" id="GO:0015280">
    <property type="term" value="F:ligand-gated sodium channel activity"/>
    <property type="evidence" value="ECO:0007669"/>
    <property type="project" value="TreeGrafter"/>
</dbReference>
<proteinExistence type="inferred from homology"/>
<reference evidence="15" key="1">
    <citation type="submission" date="2011-05" db="EMBL/GenBank/DDBJ databases">
        <authorList>
            <person name="Richards S.R."/>
            <person name="Qu J."/>
            <person name="Jiang H."/>
            <person name="Jhangiani S.N."/>
            <person name="Agravi P."/>
            <person name="Goodspeed R."/>
            <person name="Gross S."/>
            <person name="Mandapat C."/>
            <person name="Jackson L."/>
            <person name="Mathew T."/>
            <person name="Pu L."/>
            <person name="Thornton R."/>
            <person name="Saada N."/>
            <person name="Wilczek-Boney K.B."/>
            <person name="Lee S."/>
            <person name="Kovar C."/>
            <person name="Wu Y."/>
            <person name="Scherer S.E."/>
            <person name="Worley K.C."/>
            <person name="Muzny D.M."/>
            <person name="Gibbs R."/>
        </authorList>
    </citation>
    <scope>NUCLEOTIDE SEQUENCE</scope>
    <source>
        <strain evidence="15">Brora</strain>
    </source>
</reference>
<evidence type="ECO:0000256" key="4">
    <source>
        <dbReference type="ARBA" id="ARBA00022461"/>
    </source>
</evidence>
<name>T1JD59_STRMM</name>
<dbReference type="PhylomeDB" id="T1JD59"/>
<evidence type="ECO:0000256" key="11">
    <source>
        <dbReference type="ARBA" id="ARBA00023303"/>
    </source>
</evidence>
<organism evidence="14 15">
    <name type="scientific">Strigamia maritima</name>
    <name type="common">European centipede</name>
    <name type="synonym">Geophilus maritimus</name>
    <dbReference type="NCBI Taxonomy" id="126957"/>
    <lineage>
        <taxon>Eukaryota</taxon>
        <taxon>Metazoa</taxon>
        <taxon>Ecdysozoa</taxon>
        <taxon>Arthropoda</taxon>
        <taxon>Myriapoda</taxon>
        <taxon>Chilopoda</taxon>
        <taxon>Pleurostigmophora</taxon>
        <taxon>Geophilomorpha</taxon>
        <taxon>Linotaeniidae</taxon>
        <taxon>Strigamia</taxon>
    </lineage>
</organism>
<dbReference type="PANTHER" id="PTHR11690">
    <property type="entry name" value="AMILORIDE-SENSITIVE SODIUM CHANNEL-RELATED"/>
    <property type="match status" value="1"/>
</dbReference>